<keyword evidence="5 10" id="KW-0297">G-protein coupled receptor</keyword>
<evidence type="ECO:0000256" key="6">
    <source>
        <dbReference type="ARBA" id="ARBA00023136"/>
    </source>
</evidence>
<feature type="transmembrane region" description="Helical" evidence="12">
    <location>
        <begin position="177"/>
        <end position="204"/>
    </location>
</feature>
<dbReference type="PRINTS" id="PR00237">
    <property type="entry name" value="GPCRRHODOPSN"/>
</dbReference>
<evidence type="ECO:0000313" key="15">
    <source>
        <dbReference type="Proteomes" id="UP000008144"/>
    </source>
</evidence>
<dbReference type="Proteomes" id="UP000008144">
    <property type="component" value="Chromosome 9"/>
</dbReference>
<dbReference type="GO" id="GO:0007186">
    <property type="term" value="P:G protein-coupled receptor signaling pathway"/>
    <property type="evidence" value="ECO:0000318"/>
    <property type="project" value="GO_Central"/>
</dbReference>
<proteinExistence type="inferred from homology"/>
<dbReference type="EMBL" id="EAAA01002880">
    <property type="status" value="NOT_ANNOTATED_CDS"/>
    <property type="molecule type" value="Genomic_DNA"/>
</dbReference>
<keyword evidence="6 12" id="KW-0472">Membrane</keyword>
<evidence type="ECO:0000256" key="7">
    <source>
        <dbReference type="ARBA" id="ARBA00023170"/>
    </source>
</evidence>
<comment type="similarity">
    <text evidence="10">Belongs to the G-protein coupled receptor 1 family.</text>
</comment>
<dbReference type="PANTHER" id="PTHR24246:SF27">
    <property type="entry name" value="ADENOSINE RECEPTOR, ISOFORM A"/>
    <property type="match status" value="1"/>
</dbReference>
<dbReference type="GO" id="GO:0005886">
    <property type="term" value="C:plasma membrane"/>
    <property type="evidence" value="ECO:0000318"/>
    <property type="project" value="GO_Central"/>
</dbReference>
<evidence type="ECO:0000256" key="4">
    <source>
        <dbReference type="ARBA" id="ARBA00022989"/>
    </source>
</evidence>
<comment type="subcellular location">
    <subcellularLocation>
        <location evidence="1">Cell membrane</location>
        <topology evidence="1">Multi-pass membrane protein</topology>
    </subcellularLocation>
</comment>
<feature type="region of interest" description="Disordered" evidence="11">
    <location>
        <begin position="259"/>
        <end position="280"/>
    </location>
</feature>
<dbReference type="AlphaFoldDB" id="F6XEA5"/>
<feature type="domain" description="G-protein coupled receptors family 1 profile" evidence="13">
    <location>
        <begin position="91"/>
        <end position="461"/>
    </location>
</feature>
<sequence length="495" mass="55008">MSVSLQCRHCFTVDFFPFCEAITPKTHLLLAKQCVPCSSAFKAGVAATVNGGHTEYYDFYKITDRSLDPGSYWQSWEALFTPPHAKFSFAIMFISQEASLCSILLLNIDRHIAIANGIRYANIITNKRCFIIVGAMWVGVIAVGCLSTFLMSDYLLFRIKPSALFLPMPNPIKAKHYIHMMLLAVIPMSVVFLLNVGVTGYTYYKLNARSETVPYTNSGRHGKRKSTVASLSESTMLSAAESTVFMVLTDPDGNTIGVNENISSPTDGDNVFSSKRQRSGCWGSDVSEIQVSSSKGDIQSVGQNNSFSETKLTLKPDNLSQTSPGVISNAHAPNRANDHRQDGSSLVTHRLNSHTSSILPNYNSSPRQEQLYGSTSKLKRKRRKPQDLEHKQANRTLILILLIYTMCVLPLVIVLIINLFDDDLLQGKVSDGISKLESRSIALTVTVGLFMTSSLWNCIIYNLRNRDYKRSAMSLLNGLRFRFVNICITTPTSLH</sequence>
<dbReference type="SUPFAM" id="SSF81321">
    <property type="entry name" value="Family A G protein-coupled receptor-like"/>
    <property type="match status" value="1"/>
</dbReference>
<feature type="transmembrane region" description="Helical" evidence="12">
    <location>
        <begin position="440"/>
        <end position="463"/>
    </location>
</feature>
<dbReference type="PROSITE" id="PS00237">
    <property type="entry name" value="G_PROTEIN_RECEP_F1_1"/>
    <property type="match status" value="1"/>
</dbReference>
<dbReference type="RefSeq" id="XP_002122829.1">
    <property type="nucleotide sequence ID" value="XM_002122793.4"/>
</dbReference>
<reference evidence="14" key="3">
    <citation type="submission" date="2025-08" db="UniProtKB">
        <authorList>
            <consortium name="Ensembl"/>
        </authorList>
    </citation>
    <scope>IDENTIFICATION</scope>
</reference>
<accession>A0A1W2WA04</accession>
<feature type="compositionally biased region" description="Polar residues" evidence="11">
    <location>
        <begin position="259"/>
        <end position="274"/>
    </location>
</feature>
<dbReference type="InParanoid" id="F6XEA5"/>
<dbReference type="InterPro" id="IPR000276">
    <property type="entry name" value="GPCR_Rhodpsn"/>
</dbReference>
<evidence type="ECO:0000259" key="13">
    <source>
        <dbReference type="PROSITE" id="PS50262"/>
    </source>
</evidence>
<feature type="transmembrane region" description="Helical" evidence="12">
    <location>
        <begin position="397"/>
        <end position="420"/>
    </location>
</feature>
<dbReference type="GeneTree" id="ENSGT00940000164556"/>
<keyword evidence="7 10" id="KW-0675">Receptor</keyword>
<dbReference type="KEGG" id="cin:100183950"/>
<dbReference type="GO" id="GO:0001609">
    <property type="term" value="F:G protein-coupled adenosine receptor activity"/>
    <property type="evidence" value="ECO:0000318"/>
    <property type="project" value="GO_Central"/>
</dbReference>
<evidence type="ECO:0000256" key="9">
    <source>
        <dbReference type="ARBA" id="ARBA00023224"/>
    </source>
</evidence>
<gene>
    <name evidence="14" type="primary">LOC100183950</name>
</gene>
<accession>F6XEA5</accession>
<dbReference type="Pfam" id="PF00001">
    <property type="entry name" value="7tm_1"/>
    <property type="match status" value="1"/>
</dbReference>
<evidence type="ECO:0000256" key="10">
    <source>
        <dbReference type="RuleBase" id="RU000688"/>
    </source>
</evidence>
<keyword evidence="9 10" id="KW-0807">Transducer</keyword>
<keyword evidence="2" id="KW-1003">Cell membrane</keyword>
<keyword evidence="4 12" id="KW-1133">Transmembrane helix</keyword>
<dbReference type="HOGENOM" id="CLU_550871_0_0_1"/>
<protein>
    <submittedName>
        <fullName evidence="14">Uncharacterized LOC100183950</fullName>
    </submittedName>
</protein>
<evidence type="ECO:0000256" key="2">
    <source>
        <dbReference type="ARBA" id="ARBA00022475"/>
    </source>
</evidence>
<dbReference type="GeneID" id="100183950"/>
<evidence type="ECO:0000256" key="11">
    <source>
        <dbReference type="SAM" id="MobiDB-lite"/>
    </source>
</evidence>
<evidence type="ECO:0000256" key="5">
    <source>
        <dbReference type="ARBA" id="ARBA00023040"/>
    </source>
</evidence>
<organism evidence="14 15">
    <name type="scientific">Ciona intestinalis</name>
    <name type="common">Transparent sea squirt</name>
    <name type="synonym">Ascidia intestinalis</name>
    <dbReference type="NCBI Taxonomy" id="7719"/>
    <lineage>
        <taxon>Eukaryota</taxon>
        <taxon>Metazoa</taxon>
        <taxon>Chordata</taxon>
        <taxon>Tunicata</taxon>
        <taxon>Ascidiacea</taxon>
        <taxon>Phlebobranchia</taxon>
        <taxon>Cionidae</taxon>
        <taxon>Ciona</taxon>
    </lineage>
</organism>
<dbReference type="PANTHER" id="PTHR24246">
    <property type="entry name" value="OLFACTORY RECEPTOR AND ADENOSINE RECEPTOR"/>
    <property type="match status" value="1"/>
</dbReference>
<feature type="transmembrane region" description="Helical" evidence="12">
    <location>
        <begin position="129"/>
        <end position="157"/>
    </location>
</feature>
<name>F6XEA5_CIOIN</name>
<dbReference type="Ensembl" id="ENSCINT00000011495.3">
    <property type="protein sequence ID" value="ENSCINP00000011495.3"/>
    <property type="gene ID" value="ENSCING00000005549.3"/>
</dbReference>
<evidence type="ECO:0000256" key="3">
    <source>
        <dbReference type="ARBA" id="ARBA00022692"/>
    </source>
</evidence>
<reference evidence="14" key="2">
    <citation type="journal article" date="2008" name="Genome Biol.">
        <title>Improved genome assembly and evidence-based global gene model set for the chordate Ciona intestinalis: new insight into intron and operon populations.</title>
        <authorList>
            <person name="Satou Y."/>
            <person name="Mineta K."/>
            <person name="Ogasawara M."/>
            <person name="Sasakura Y."/>
            <person name="Shoguchi E."/>
            <person name="Ueno K."/>
            <person name="Yamada L."/>
            <person name="Matsumoto J."/>
            <person name="Wasserscheid J."/>
            <person name="Dewar K."/>
            <person name="Wiley G.B."/>
            <person name="Macmil S.L."/>
            <person name="Roe B.A."/>
            <person name="Zeller R.W."/>
            <person name="Hastings K.E."/>
            <person name="Lemaire P."/>
            <person name="Lindquist E."/>
            <person name="Endo T."/>
            <person name="Hotta K."/>
            <person name="Inaba K."/>
        </authorList>
    </citation>
    <scope>NUCLEOTIDE SEQUENCE [LARGE SCALE GENOMIC DNA]</scope>
    <source>
        <strain evidence="14">wild type</strain>
    </source>
</reference>
<dbReference type="PROSITE" id="PS50262">
    <property type="entry name" value="G_PROTEIN_RECEP_F1_2"/>
    <property type="match status" value="1"/>
</dbReference>
<evidence type="ECO:0000256" key="1">
    <source>
        <dbReference type="ARBA" id="ARBA00004651"/>
    </source>
</evidence>
<feature type="region of interest" description="Disordered" evidence="11">
    <location>
        <begin position="309"/>
        <end position="387"/>
    </location>
</feature>
<dbReference type="OrthoDB" id="9975554at2759"/>
<feature type="compositionally biased region" description="Polar residues" evidence="11">
    <location>
        <begin position="353"/>
        <end position="376"/>
    </location>
</feature>
<evidence type="ECO:0000313" key="14">
    <source>
        <dbReference type="Ensembl" id="ENSCINP00000011495.3"/>
    </source>
</evidence>
<keyword evidence="3 10" id="KW-0812">Transmembrane</keyword>
<dbReference type="InterPro" id="IPR017452">
    <property type="entry name" value="GPCR_Rhodpsn_7TM"/>
</dbReference>
<reference evidence="15" key="1">
    <citation type="journal article" date="2002" name="Science">
        <title>The draft genome of Ciona intestinalis: insights into chordate and vertebrate origins.</title>
        <authorList>
            <person name="Dehal P."/>
            <person name="Satou Y."/>
            <person name="Campbell R.K."/>
            <person name="Chapman J."/>
            <person name="Degnan B."/>
            <person name="De Tomaso A."/>
            <person name="Davidson B."/>
            <person name="Di Gregorio A."/>
            <person name="Gelpke M."/>
            <person name="Goodstein D.M."/>
            <person name="Harafuji N."/>
            <person name="Hastings K.E."/>
            <person name="Ho I."/>
            <person name="Hotta K."/>
            <person name="Huang W."/>
            <person name="Kawashima T."/>
            <person name="Lemaire P."/>
            <person name="Martinez D."/>
            <person name="Meinertzhagen I.A."/>
            <person name="Necula S."/>
            <person name="Nonaka M."/>
            <person name="Putnam N."/>
            <person name="Rash S."/>
            <person name="Saiga H."/>
            <person name="Satake M."/>
            <person name="Terry A."/>
            <person name="Yamada L."/>
            <person name="Wang H.G."/>
            <person name="Awazu S."/>
            <person name="Azumi K."/>
            <person name="Boore J."/>
            <person name="Branno M."/>
            <person name="Chin-Bow S."/>
            <person name="DeSantis R."/>
            <person name="Doyle S."/>
            <person name="Francino P."/>
            <person name="Keys D.N."/>
            <person name="Haga S."/>
            <person name="Hayashi H."/>
            <person name="Hino K."/>
            <person name="Imai K.S."/>
            <person name="Inaba K."/>
            <person name="Kano S."/>
            <person name="Kobayashi K."/>
            <person name="Kobayashi M."/>
            <person name="Lee B.I."/>
            <person name="Makabe K.W."/>
            <person name="Manohar C."/>
            <person name="Matassi G."/>
            <person name="Medina M."/>
            <person name="Mochizuki Y."/>
            <person name="Mount S."/>
            <person name="Morishita T."/>
            <person name="Miura S."/>
            <person name="Nakayama A."/>
            <person name="Nishizaka S."/>
            <person name="Nomoto H."/>
            <person name="Ohta F."/>
            <person name="Oishi K."/>
            <person name="Rigoutsos I."/>
            <person name="Sano M."/>
            <person name="Sasaki A."/>
            <person name="Sasakura Y."/>
            <person name="Shoguchi E."/>
            <person name="Shin-i T."/>
            <person name="Spagnuolo A."/>
            <person name="Stainier D."/>
            <person name="Suzuki M.M."/>
            <person name="Tassy O."/>
            <person name="Takatori N."/>
            <person name="Tokuoka M."/>
            <person name="Yagi K."/>
            <person name="Yoshizaki F."/>
            <person name="Wada S."/>
            <person name="Zhang C."/>
            <person name="Hyatt P.D."/>
            <person name="Larimer F."/>
            <person name="Detter C."/>
            <person name="Doggett N."/>
            <person name="Glavina T."/>
            <person name="Hawkins T."/>
            <person name="Richardson P."/>
            <person name="Lucas S."/>
            <person name="Kohara Y."/>
            <person name="Levine M."/>
            <person name="Satoh N."/>
            <person name="Rokhsar D.S."/>
        </authorList>
    </citation>
    <scope>NUCLEOTIDE SEQUENCE [LARGE SCALE GENOMIC DNA]</scope>
</reference>
<evidence type="ECO:0000256" key="8">
    <source>
        <dbReference type="ARBA" id="ARBA00023180"/>
    </source>
</evidence>
<evidence type="ECO:0000256" key="12">
    <source>
        <dbReference type="SAM" id="Phobius"/>
    </source>
</evidence>
<keyword evidence="15" id="KW-1185">Reference proteome</keyword>
<dbReference type="Gene3D" id="1.20.1070.10">
    <property type="entry name" value="Rhodopsin 7-helix transmembrane proteins"/>
    <property type="match status" value="2"/>
</dbReference>
<keyword evidence="8" id="KW-0325">Glycoprotein</keyword>
<reference evidence="14" key="4">
    <citation type="submission" date="2025-09" db="UniProtKB">
        <authorList>
            <consortium name="Ensembl"/>
        </authorList>
    </citation>
    <scope>IDENTIFICATION</scope>
</reference>